<gene>
    <name evidence="1" type="ORF">OWV82_009286</name>
</gene>
<dbReference type="Proteomes" id="UP001164539">
    <property type="component" value="Chromosome 4"/>
</dbReference>
<proteinExistence type="predicted"/>
<evidence type="ECO:0000313" key="2">
    <source>
        <dbReference type="Proteomes" id="UP001164539"/>
    </source>
</evidence>
<name>A0ACC1YF56_MELAZ</name>
<reference evidence="1 2" key="1">
    <citation type="journal article" date="2023" name="Science">
        <title>Complex scaffold remodeling in plant triterpene biosynthesis.</title>
        <authorList>
            <person name="De La Pena R."/>
            <person name="Hodgson H."/>
            <person name="Liu J.C."/>
            <person name="Stephenson M.J."/>
            <person name="Martin A.C."/>
            <person name="Owen C."/>
            <person name="Harkess A."/>
            <person name="Leebens-Mack J."/>
            <person name="Jimenez L.E."/>
            <person name="Osbourn A."/>
            <person name="Sattely E.S."/>
        </authorList>
    </citation>
    <scope>NUCLEOTIDE SEQUENCE [LARGE SCALE GENOMIC DNA]</scope>
    <source>
        <strain evidence="2">cv. JPN11</strain>
        <tissue evidence="1">Leaf</tissue>
    </source>
</reference>
<accession>A0ACC1YF56</accession>
<sequence>MTGSLIIITTRDKQILQNCGVESIYEMKELENVDALKLFSWYAFKQDQPNVGYKELSDMVLQYAQGVPLALKVLGRFLFGRSKGEWNSEIEKLKRIPHKDIQKVLKISYDGLDDKIQNIFLDIACFLKGVERDFAIQFFNACGFYAEIGISVLVDRCLIIISDNKITMHDLLQKMGREIVRQESIDDPGKRSRLCHVEEILEVLRYNMGTKSIQGISLDMSKIQELSFNFNNLENMPNLRFLKFHGENKCHISDFEDKAYNFPKLRYLHWRGYPLKSLPIQAENLISLVLSNSKIEQLWDGIQNVVNLKEICLDYSERLTRLPDLSKAQNLEKLVLNGCSSLVETHSSIQYLNKLVTLSLFSCKSLRSLPRSIRSKSLEYLYLSGCSNLETFPELSSNNLYRLELSETAIEEIPSCIGCQSRLVRLNLANCPKLKSLPISLCKMKSLEYLHLPICSNLQRLLDELGDLEALQRLNVEGTAIGRPPFFSMTFTWLSHSTSIFFQTAKGHEQMAGFILSVSFLHRLQSLKYLYLTGCGIMELPECLGQLFSLEELHLANNYFERIPESIINLSKLKSLHLCYCEWLESLPNLPCNLQYMDAAHCTSLQVLSCLSIFKLTRLYNYIVESFHLSNCHKLDVEKSDGANFIFPGSEIPEWFKNQSMGSSISVKLPPVDWDEFKITLVGFAFGIIIALDKRHHRQNQIFSLHYKITVKTENGDWHFAFGDYLHTLRASVPVDSEHVHLGYQLSSSLLPFSSCKLGFIDELSVEFYLIKCHDAPLCVECWSPSRSEDCCVPGRYVECYFPGRCVACCKAVRKCGIHLLYAQNLEESKEDRSTDEEEEH</sequence>
<keyword evidence="2" id="KW-1185">Reference proteome</keyword>
<protein>
    <submittedName>
        <fullName evidence="1">Disease resistance protein (TIR-NBS-LRR class)</fullName>
    </submittedName>
</protein>
<organism evidence="1 2">
    <name type="scientific">Melia azedarach</name>
    <name type="common">Chinaberry tree</name>
    <dbReference type="NCBI Taxonomy" id="155640"/>
    <lineage>
        <taxon>Eukaryota</taxon>
        <taxon>Viridiplantae</taxon>
        <taxon>Streptophyta</taxon>
        <taxon>Embryophyta</taxon>
        <taxon>Tracheophyta</taxon>
        <taxon>Spermatophyta</taxon>
        <taxon>Magnoliopsida</taxon>
        <taxon>eudicotyledons</taxon>
        <taxon>Gunneridae</taxon>
        <taxon>Pentapetalae</taxon>
        <taxon>rosids</taxon>
        <taxon>malvids</taxon>
        <taxon>Sapindales</taxon>
        <taxon>Meliaceae</taxon>
        <taxon>Melia</taxon>
    </lineage>
</organism>
<comment type="caution">
    <text evidence="1">The sequence shown here is derived from an EMBL/GenBank/DDBJ whole genome shotgun (WGS) entry which is preliminary data.</text>
</comment>
<dbReference type="EMBL" id="CM051397">
    <property type="protein sequence ID" value="KAJ4721619.1"/>
    <property type="molecule type" value="Genomic_DNA"/>
</dbReference>
<evidence type="ECO:0000313" key="1">
    <source>
        <dbReference type="EMBL" id="KAJ4721619.1"/>
    </source>
</evidence>